<dbReference type="EMBL" id="FAUH01000010">
    <property type="protein sequence ID" value="CUU66265.1"/>
    <property type="molecule type" value="Genomic_DNA"/>
</dbReference>
<name>A0A0X2NL90_9CORY</name>
<dbReference type="Proteomes" id="UP000319986">
    <property type="component" value="Unassembled WGS sequence"/>
</dbReference>
<proteinExistence type="predicted"/>
<dbReference type="OMA" id="ERPYWAG"/>
<dbReference type="EMBL" id="BJNT01000027">
    <property type="protein sequence ID" value="GEC87484.1"/>
    <property type="molecule type" value="Genomic_DNA"/>
</dbReference>
<sequence length="308" mass="33686">MTDHDHQQVVTLWFITSADPRGVLVAEPKADRGYARKLLAQLNPAWPLTHIGDFDMNRSAPPGEGEFYIGGYRGLTVIQTVLPEVPSNWTLSGLPTLTEHFDTLISMIPTADLLVTVHTPTDRDGLGGFAHWVGGRMTRCFYATRERIIEDTGVPLPDEAAFWAGESEAPEARGIELPFRPSEMAAAAIAHWLGFRVSDEIDIPVAAFAVDGRPETRAGRPDSSSAPRRIVVTAMPDAAPMDGEVTDTGYDDYADKPENEDESRTTGELVKGAAVSVGRGLRTGVEWIRTGTHRIGDEVRRRARNTGR</sequence>
<reference evidence="3 5" key="3">
    <citation type="submission" date="2019-06" db="EMBL/GenBank/DDBJ databases">
        <title>Whole genome shotgun sequence of Corynebacterium variabile NBRC 15286.</title>
        <authorList>
            <person name="Hosoyama A."/>
            <person name="Uohara A."/>
            <person name="Ohji S."/>
            <person name="Ichikawa N."/>
        </authorList>
    </citation>
    <scope>NUCLEOTIDE SEQUENCE [LARGE SCALE GENOMIC DNA]</scope>
    <source>
        <strain evidence="3 5">NBRC 15286</strain>
    </source>
</reference>
<dbReference type="Proteomes" id="UP000182498">
    <property type="component" value="Unassembled WGS sequence"/>
</dbReference>
<dbReference type="RefSeq" id="WP_014009171.1">
    <property type="nucleotide sequence ID" value="NZ_BJNT01000027.1"/>
</dbReference>
<dbReference type="GeneID" id="82888868"/>
<evidence type="ECO:0000313" key="2">
    <source>
        <dbReference type="EMBL" id="CUU66265.1"/>
    </source>
</evidence>
<gene>
    <name evidence="3" type="ORF">CVA01_27980</name>
    <name evidence="2" type="ORF">CVAR292_01604</name>
</gene>
<organism evidence="2 4">
    <name type="scientific">Corynebacterium variabile</name>
    <dbReference type="NCBI Taxonomy" id="1727"/>
    <lineage>
        <taxon>Bacteria</taxon>
        <taxon>Bacillati</taxon>
        <taxon>Actinomycetota</taxon>
        <taxon>Actinomycetes</taxon>
        <taxon>Mycobacteriales</taxon>
        <taxon>Corynebacteriaceae</taxon>
        <taxon>Corynebacterium</taxon>
    </lineage>
</organism>
<dbReference type="InterPro" id="IPR053847">
    <property type="entry name" value="DUF6928"/>
</dbReference>
<evidence type="ECO:0000256" key="1">
    <source>
        <dbReference type="SAM" id="MobiDB-lite"/>
    </source>
</evidence>
<evidence type="ECO:0000313" key="5">
    <source>
        <dbReference type="Proteomes" id="UP000319986"/>
    </source>
</evidence>
<dbReference type="AlphaFoldDB" id="A0A0X2NL90"/>
<accession>A0A0X2NL90</accession>
<reference evidence="4" key="2">
    <citation type="submission" date="2015-11" db="EMBL/GenBank/DDBJ databases">
        <authorList>
            <person name="Dugat-Bony E."/>
        </authorList>
    </citation>
    <scope>NUCLEOTIDE SEQUENCE [LARGE SCALE GENOMIC DNA]</scope>
    <source>
        <strain evidence="4">Mu292</strain>
    </source>
</reference>
<evidence type="ECO:0000313" key="4">
    <source>
        <dbReference type="Proteomes" id="UP000182498"/>
    </source>
</evidence>
<dbReference type="Pfam" id="PF21997">
    <property type="entry name" value="DUF6928"/>
    <property type="match status" value="1"/>
</dbReference>
<dbReference type="OrthoDB" id="4772769at2"/>
<protein>
    <submittedName>
        <fullName evidence="2">Uncharacterized protein</fullName>
    </submittedName>
</protein>
<reference evidence="2" key="1">
    <citation type="submission" date="2015-11" db="EMBL/GenBank/DDBJ databases">
        <authorList>
            <person name="Zhang Y."/>
            <person name="Guo Z."/>
        </authorList>
    </citation>
    <scope>NUCLEOTIDE SEQUENCE [LARGE SCALE GENOMIC DNA]</scope>
    <source>
        <strain evidence="2">Mu292</strain>
    </source>
</reference>
<evidence type="ECO:0000313" key="3">
    <source>
        <dbReference type="EMBL" id="GEC87484.1"/>
    </source>
</evidence>
<feature type="compositionally biased region" description="Basic and acidic residues" evidence="1">
    <location>
        <begin position="253"/>
        <end position="265"/>
    </location>
</feature>
<feature type="region of interest" description="Disordered" evidence="1">
    <location>
        <begin position="239"/>
        <end position="266"/>
    </location>
</feature>
<keyword evidence="4" id="KW-1185">Reference proteome</keyword>